<evidence type="ECO:0000313" key="2">
    <source>
        <dbReference type="Proteomes" id="UP001210809"/>
    </source>
</evidence>
<name>A0AAW6CT06_9FIRM</name>
<dbReference type="EMBL" id="JAQLXW010000001">
    <property type="protein sequence ID" value="MDB8002622.1"/>
    <property type="molecule type" value="Genomic_DNA"/>
</dbReference>
<evidence type="ECO:0000313" key="1">
    <source>
        <dbReference type="EMBL" id="MDB8002622.1"/>
    </source>
</evidence>
<proteinExistence type="predicted"/>
<organism evidence="1 2">
    <name type="scientific">[Eubacterium] siraeum</name>
    <dbReference type="NCBI Taxonomy" id="39492"/>
    <lineage>
        <taxon>Bacteria</taxon>
        <taxon>Bacillati</taxon>
        <taxon>Bacillota</taxon>
        <taxon>Clostridia</taxon>
        <taxon>Eubacteriales</taxon>
        <taxon>Oscillospiraceae</taxon>
        <taxon>Oscillospiraceae incertae sedis</taxon>
    </lineage>
</organism>
<reference evidence="1" key="1">
    <citation type="submission" date="2023-01" db="EMBL/GenBank/DDBJ databases">
        <title>Human gut microbiome strain richness.</title>
        <authorList>
            <person name="Chen-Liaw A."/>
        </authorList>
    </citation>
    <scope>NUCLEOTIDE SEQUENCE</scope>
    <source>
        <strain evidence="1">1001283st1_G1_1001283B150217_161031</strain>
    </source>
</reference>
<gene>
    <name evidence="1" type="ORF">PNE09_00925</name>
</gene>
<comment type="caution">
    <text evidence="1">The sequence shown here is derived from an EMBL/GenBank/DDBJ whole genome shotgun (WGS) entry which is preliminary data.</text>
</comment>
<accession>A0AAW6CT06</accession>
<dbReference type="Proteomes" id="UP001210809">
    <property type="component" value="Unassembled WGS sequence"/>
</dbReference>
<sequence>MTKHRVRVPQVADISAAIRLYYEHTEIGNKDIRAIFGDMGNGRIGRLKQLALEAMHERGTVHYNAQYVNTEVAYDVWGIDIKRLERGIERLNKLNIEVTI</sequence>
<protein>
    <submittedName>
        <fullName evidence="1">Uncharacterized protein</fullName>
    </submittedName>
</protein>
<dbReference type="AlphaFoldDB" id="A0AAW6CT06"/>